<dbReference type="Proteomes" id="UP000694843">
    <property type="component" value="Unplaced"/>
</dbReference>
<keyword evidence="6" id="KW-1185">Reference proteome</keyword>
<sequence length="249" mass="29445">MCDTEKLFLPWALPEFDSVVYLDTDHVFMRPPEHLTQLFKNFDDKQAIGVAPVDGYYLQFTIEIPYYGEQGLSAALLLSNLTRWRNLPFPWMLMVKRVTEHFKDKIVVGDQDIFNIIFSEFPEYIYDLSCDWASITEQCLTTNWRCSSIEQTGFSLVHGARSRFFRRQLWSTQPIDRLLIPMQEIFLAWERHVITDPVSVLLQNLTKTLHTREDELRQMRGSEETHQFCVYGFEKLLKQLTNFVESQKQ</sequence>
<proteinExistence type="inferred from homology"/>
<keyword evidence="4" id="KW-0808">Transferase</keyword>
<reference evidence="7" key="1">
    <citation type="submission" date="2025-08" db="UniProtKB">
        <authorList>
            <consortium name="RefSeq"/>
        </authorList>
    </citation>
    <scope>IDENTIFICATION</scope>
    <source>
        <tissue evidence="7">Whole organism</tissue>
    </source>
</reference>
<protein>
    <submittedName>
        <fullName evidence="7">Glucoside xylosyltransferase 2-like</fullName>
    </submittedName>
</protein>
<dbReference type="InterPro" id="IPR051993">
    <property type="entry name" value="Glycosyltransferase_8"/>
</dbReference>
<gene>
    <name evidence="7" type="primary">LOC125177844</name>
</gene>
<keyword evidence="5" id="KW-0735">Signal-anchor</keyword>
<evidence type="ECO:0000256" key="4">
    <source>
        <dbReference type="ARBA" id="ARBA00022679"/>
    </source>
</evidence>
<evidence type="ECO:0000256" key="5">
    <source>
        <dbReference type="ARBA" id="ARBA00022968"/>
    </source>
</evidence>
<organism evidence="6 7">
    <name type="scientific">Hyalella azteca</name>
    <name type="common">Amphipod</name>
    <dbReference type="NCBI Taxonomy" id="294128"/>
    <lineage>
        <taxon>Eukaryota</taxon>
        <taxon>Metazoa</taxon>
        <taxon>Ecdysozoa</taxon>
        <taxon>Arthropoda</taxon>
        <taxon>Crustacea</taxon>
        <taxon>Multicrustacea</taxon>
        <taxon>Malacostraca</taxon>
        <taxon>Eumalacostraca</taxon>
        <taxon>Peracarida</taxon>
        <taxon>Amphipoda</taxon>
        <taxon>Senticaudata</taxon>
        <taxon>Talitrida</taxon>
        <taxon>Talitroidea</taxon>
        <taxon>Hyalellidae</taxon>
        <taxon>Hyalella</taxon>
    </lineage>
</organism>
<dbReference type="AlphaFoldDB" id="A0A979FHW0"/>
<dbReference type="PANTHER" id="PTHR46012">
    <property type="entry name" value="IP22168P"/>
    <property type="match status" value="1"/>
</dbReference>
<evidence type="ECO:0000256" key="1">
    <source>
        <dbReference type="ARBA" id="ARBA00004606"/>
    </source>
</evidence>
<evidence type="ECO:0000256" key="2">
    <source>
        <dbReference type="ARBA" id="ARBA00006351"/>
    </source>
</evidence>
<dbReference type="SUPFAM" id="SSF53448">
    <property type="entry name" value="Nucleotide-diphospho-sugar transferases"/>
    <property type="match status" value="1"/>
</dbReference>
<dbReference type="GO" id="GO:0016266">
    <property type="term" value="P:protein O-linked glycosylation via N-acetyl-galactosamine"/>
    <property type="evidence" value="ECO:0007669"/>
    <property type="project" value="TreeGrafter"/>
</dbReference>
<dbReference type="KEGG" id="hazt:125177844"/>
<comment type="similarity">
    <text evidence="2">Belongs to the glycosyltransferase 8 family.</text>
</comment>
<comment type="subcellular location">
    <subcellularLocation>
        <location evidence="1">Membrane</location>
        <topology evidence="1">Single-pass type II membrane protein</topology>
    </subcellularLocation>
</comment>
<dbReference type="GeneID" id="125177844"/>
<evidence type="ECO:0000256" key="3">
    <source>
        <dbReference type="ARBA" id="ARBA00022676"/>
    </source>
</evidence>
<dbReference type="PANTHER" id="PTHR46012:SF2">
    <property type="entry name" value="IP22168P"/>
    <property type="match status" value="1"/>
</dbReference>
<keyword evidence="3" id="KW-0328">Glycosyltransferase</keyword>
<dbReference type="RefSeq" id="XP_047736298.1">
    <property type="nucleotide sequence ID" value="XM_047880342.1"/>
</dbReference>
<dbReference type="GO" id="GO:0035252">
    <property type="term" value="F:UDP-xylosyltransferase activity"/>
    <property type="evidence" value="ECO:0007669"/>
    <property type="project" value="TreeGrafter"/>
</dbReference>
<dbReference type="OrthoDB" id="6238971at2759"/>
<evidence type="ECO:0000313" key="7">
    <source>
        <dbReference type="RefSeq" id="XP_047736298.1"/>
    </source>
</evidence>
<keyword evidence="5" id="KW-0812">Transmembrane</keyword>
<name>A0A979FHW0_HYAAZ</name>
<dbReference type="GO" id="GO:0016020">
    <property type="term" value="C:membrane"/>
    <property type="evidence" value="ECO:0007669"/>
    <property type="project" value="UniProtKB-SubCell"/>
</dbReference>
<dbReference type="Gene3D" id="3.90.550.10">
    <property type="entry name" value="Spore Coat Polysaccharide Biosynthesis Protein SpsA, Chain A"/>
    <property type="match status" value="1"/>
</dbReference>
<accession>A0A979FHW0</accession>
<dbReference type="InterPro" id="IPR029044">
    <property type="entry name" value="Nucleotide-diphossugar_trans"/>
</dbReference>
<evidence type="ECO:0000313" key="6">
    <source>
        <dbReference type="Proteomes" id="UP000694843"/>
    </source>
</evidence>